<dbReference type="EMBL" id="QUMO01000003">
    <property type="protein sequence ID" value="REF86134.1"/>
    <property type="molecule type" value="Genomic_DNA"/>
</dbReference>
<dbReference type="Proteomes" id="UP000256900">
    <property type="component" value="Unassembled WGS sequence"/>
</dbReference>
<proteinExistence type="predicted"/>
<evidence type="ECO:0008006" key="5">
    <source>
        <dbReference type="Google" id="ProtNLM"/>
    </source>
</evidence>
<keyword evidence="2" id="KW-0472">Membrane</keyword>
<keyword evidence="4" id="KW-1185">Reference proteome</keyword>
<feature type="region of interest" description="Disordered" evidence="1">
    <location>
        <begin position="151"/>
        <end position="174"/>
    </location>
</feature>
<evidence type="ECO:0000313" key="4">
    <source>
        <dbReference type="Proteomes" id="UP000256900"/>
    </source>
</evidence>
<reference evidence="3 4" key="1">
    <citation type="submission" date="2018-08" db="EMBL/GenBank/DDBJ databases">
        <title>Genomic Encyclopedia of Type Strains, Phase IV (KMG-IV): sequencing the most valuable type-strain genomes for metagenomic binning, comparative biology and taxonomic classification.</title>
        <authorList>
            <person name="Goeker M."/>
        </authorList>
    </citation>
    <scope>NUCLEOTIDE SEQUENCE [LARGE SCALE GENOMIC DNA]</scope>
    <source>
        <strain evidence="3 4">BW863</strain>
    </source>
</reference>
<evidence type="ECO:0000256" key="2">
    <source>
        <dbReference type="SAM" id="Phobius"/>
    </source>
</evidence>
<dbReference type="AlphaFoldDB" id="A0A3D9YUH5"/>
<accession>A0A3D9YUH5</accession>
<keyword evidence="2" id="KW-0812">Transmembrane</keyword>
<organism evidence="3 4">
    <name type="scientific">Methylovirgula ligni</name>
    <dbReference type="NCBI Taxonomy" id="569860"/>
    <lineage>
        <taxon>Bacteria</taxon>
        <taxon>Pseudomonadati</taxon>
        <taxon>Pseudomonadota</taxon>
        <taxon>Alphaproteobacteria</taxon>
        <taxon>Hyphomicrobiales</taxon>
        <taxon>Beijerinckiaceae</taxon>
        <taxon>Methylovirgula</taxon>
    </lineage>
</organism>
<evidence type="ECO:0000313" key="3">
    <source>
        <dbReference type="EMBL" id="REF86134.1"/>
    </source>
</evidence>
<feature type="transmembrane region" description="Helical" evidence="2">
    <location>
        <begin position="54"/>
        <end position="80"/>
    </location>
</feature>
<comment type="caution">
    <text evidence="3">The sequence shown here is derived from an EMBL/GenBank/DDBJ whole genome shotgun (WGS) entry which is preliminary data.</text>
</comment>
<sequence>MHSAFHAAWALDWIWSLPLVVVCVIVHVVGLVLIFSGMIYVMNRSVGRRRFAPMFVMSMGLVILLVTILHGVEGMIWAAAYRFLDALPDGRSAMLYSLSAMTTYGHENLYLKAQWQLMGAFESLNGTLLFGLTTAFLFAVIREVWDNESARRRKDDRGNSEDSAKRELSLFSDP</sequence>
<feature type="compositionally biased region" description="Basic and acidic residues" evidence="1">
    <location>
        <begin position="151"/>
        <end position="168"/>
    </location>
</feature>
<keyword evidence="2" id="KW-1133">Transmembrane helix</keyword>
<evidence type="ECO:0000256" key="1">
    <source>
        <dbReference type="SAM" id="MobiDB-lite"/>
    </source>
</evidence>
<feature type="transmembrane region" description="Helical" evidence="2">
    <location>
        <begin position="127"/>
        <end position="145"/>
    </location>
</feature>
<gene>
    <name evidence="3" type="ORF">DES32_2179</name>
</gene>
<feature type="transmembrane region" description="Helical" evidence="2">
    <location>
        <begin position="13"/>
        <end position="42"/>
    </location>
</feature>
<name>A0A3D9YUH5_9HYPH</name>
<protein>
    <recommendedName>
        <fullName evidence="5">Ion channel</fullName>
    </recommendedName>
</protein>